<name>A0A0A9FJ89_ARUDO</name>
<reference evidence="1" key="2">
    <citation type="journal article" date="2015" name="Data Brief">
        <title>Shoot transcriptome of the giant reed, Arundo donax.</title>
        <authorList>
            <person name="Barrero R.A."/>
            <person name="Guerrero F.D."/>
            <person name="Moolhuijzen P."/>
            <person name="Goolsby J.A."/>
            <person name="Tidwell J."/>
            <person name="Bellgard S.E."/>
            <person name="Bellgard M.I."/>
        </authorList>
    </citation>
    <scope>NUCLEOTIDE SEQUENCE</scope>
    <source>
        <tissue evidence="1">Shoot tissue taken approximately 20 cm above the soil surface</tissue>
    </source>
</reference>
<proteinExistence type="predicted"/>
<reference evidence="1" key="1">
    <citation type="submission" date="2014-09" db="EMBL/GenBank/DDBJ databases">
        <authorList>
            <person name="Magalhaes I.L.F."/>
            <person name="Oliveira U."/>
            <person name="Santos F.R."/>
            <person name="Vidigal T.H.D.A."/>
            <person name="Brescovit A.D."/>
            <person name="Santos A.J."/>
        </authorList>
    </citation>
    <scope>NUCLEOTIDE SEQUENCE</scope>
    <source>
        <tissue evidence="1">Shoot tissue taken approximately 20 cm above the soil surface</tissue>
    </source>
</reference>
<organism evidence="1">
    <name type="scientific">Arundo donax</name>
    <name type="common">Giant reed</name>
    <name type="synonym">Donax arundinaceus</name>
    <dbReference type="NCBI Taxonomy" id="35708"/>
    <lineage>
        <taxon>Eukaryota</taxon>
        <taxon>Viridiplantae</taxon>
        <taxon>Streptophyta</taxon>
        <taxon>Embryophyta</taxon>
        <taxon>Tracheophyta</taxon>
        <taxon>Spermatophyta</taxon>
        <taxon>Magnoliopsida</taxon>
        <taxon>Liliopsida</taxon>
        <taxon>Poales</taxon>
        <taxon>Poaceae</taxon>
        <taxon>PACMAD clade</taxon>
        <taxon>Arundinoideae</taxon>
        <taxon>Arundineae</taxon>
        <taxon>Arundo</taxon>
    </lineage>
</organism>
<dbReference type="EMBL" id="GBRH01187730">
    <property type="protein sequence ID" value="JAE10166.1"/>
    <property type="molecule type" value="Transcribed_RNA"/>
</dbReference>
<dbReference type="AlphaFoldDB" id="A0A0A9FJ89"/>
<evidence type="ECO:0000313" key="1">
    <source>
        <dbReference type="EMBL" id="JAE10166.1"/>
    </source>
</evidence>
<protein>
    <submittedName>
        <fullName evidence="1">Uncharacterized protein</fullName>
    </submittedName>
</protein>
<sequence>MHNYLQEKLQTQASISMTVSYTHLQELLLQFNIYTFYSFSYSP</sequence>
<accession>A0A0A9FJ89</accession>